<dbReference type="Proteomes" id="UP000291422">
    <property type="component" value="Unassembled WGS sequence"/>
</dbReference>
<gene>
    <name evidence="2" type="ORF">AA0117_g9679</name>
    <name evidence="1" type="ORF">CC77DRAFT_1046786</name>
</gene>
<organism evidence="1 3">
    <name type="scientific">Alternaria alternata</name>
    <name type="common">Alternaria rot fungus</name>
    <name type="synonym">Torula alternata</name>
    <dbReference type="NCBI Taxonomy" id="5599"/>
    <lineage>
        <taxon>Eukaryota</taxon>
        <taxon>Fungi</taxon>
        <taxon>Dikarya</taxon>
        <taxon>Ascomycota</taxon>
        <taxon>Pezizomycotina</taxon>
        <taxon>Dothideomycetes</taxon>
        <taxon>Pleosporomycetidae</taxon>
        <taxon>Pleosporales</taxon>
        <taxon>Pleosporineae</taxon>
        <taxon>Pleosporaceae</taxon>
        <taxon>Alternaria</taxon>
        <taxon>Alternaria sect. Alternaria</taxon>
        <taxon>Alternaria alternata complex</taxon>
    </lineage>
</organism>
<proteinExistence type="predicted"/>
<dbReference type="OMA" id="PWKGGWA"/>
<sequence length="218" mass="24169">MTTPKLSSPTLFTPPELKANPQLSTSVTQLVNDAFYRSKDIDPVKWSNTTFRFSNEGELHTLLGDEGSVIALIFDESGVAKEAEKVNGKENMKPVACAAAVPWKGGWARESAGKESGWEIKIVSVDGDPKYHHRGLAVQLLNFLELYLVANARAALQREGKQGEGVLTLWILAAECINGVYWRKKGYQEVRKKVEGPGVWSCKTSFEMVVLRKDVPFN</sequence>
<accession>A0A177E3I5</accession>
<dbReference type="GeneID" id="29113051"/>
<name>A0A177E3I5_ALTAL</name>
<dbReference type="KEGG" id="aalt:CC77DRAFT_1046786"/>
<evidence type="ECO:0000313" key="3">
    <source>
        <dbReference type="Proteomes" id="UP000077248"/>
    </source>
</evidence>
<dbReference type="Proteomes" id="UP000077248">
    <property type="component" value="Unassembled WGS sequence"/>
</dbReference>
<evidence type="ECO:0000313" key="1">
    <source>
        <dbReference type="EMBL" id="OAG25539.1"/>
    </source>
</evidence>
<dbReference type="AlphaFoldDB" id="A0A177E3I5"/>
<dbReference type="EMBL" id="PDXD01000033">
    <property type="protein sequence ID" value="RYN71354.1"/>
    <property type="molecule type" value="Genomic_DNA"/>
</dbReference>
<dbReference type="VEuPathDB" id="FungiDB:CC77DRAFT_1046786"/>
<evidence type="ECO:0000313" key="2">
    <source>
        <dbReference type="EMBL" id="RYN71354.1"/>
    </source>
</evidence>
<dbReference type="EMBL" id="KV441470">
    <property type="protein sequence ID" value="OAG25539.1"/>
    <property type="molecule type" value="Genomic_DNA"/>
</dbReference>
<evidence type="ECO:0000313" key="4">
    <source>
        <dbReference type="Proteomes" id="UP000291422"/>
    </source>
</evidence>
<reference evidence="4" key="2">
    <citation type="journal article" date="2019" name="bioRxiv">
        <title>Genomics, evolutionary history and diagnostics of the Alternaria alternata species group including apple and Asian pear pathotypes.</title>
        <authorList>
            <person name="Armitage A.D."/>
            <person name="Cockerton H.M."/>
            <person name="Sreenivasaprasad S."/>
            <person name="Woodhall J.W."/>
            <person name="Lane C.R."/>
            <person name="Harrison R.J."/>
            <person name="Clarkson J.P."/>
        </authorList>
    </citation>
    <scope>NUCLEOTIDE SEQUENCE [LARGE SCALE GENOMIC DNA]</scope>
    <source>
        <strain evidence="4">FERA 1177</strain>
    </source>
</reference>
<keyword evidence="3" id="KW-1185">Reference proteome</keyword>
<protein>
    <recommendedName>
        <fullName evidence="5">N-acetyltransferase domain-containing protein</fullName>
    </recommendedName>
</protein>
<reference evidence="2" key="3">
    <citation type="journal article" date="2019" name="J. ISSAAS">
        <title>Genomics, evolutionary history and diagnostics of the Alternaria alternata species group including apple and Asian pear pathotypes.</title>
        <authorList>
            <person name="Armitage A.D."/>
            <person name="Cockerton H.M."/>
            <person name="Sreenivasaprasad S."/>
            <person name="Woodhall J."/>
            <person name="Lane C."/>
            <person name="Harrison R.J."/>
            <person name="Clarkson J.P."/>
        </authorList>
    </citation>
    <scope>NUCLEOTIDE SEQUENCE</scope>
    <source>
        <strain evidence="2">FERA 1177</strain>
    </source>
</reference>
<reference evidence="1 3" key="1">
    <citation type="submission" date="2016-05" db="EMBL/GenBank/DDBJ databases">
        <title>Comparative analysis of secretome profiles of manganese(II)-oxidizing ascomycete fungi.</title>
        <authorList>
            <consortium name="DOE Joint Genome Institute"/>
            <person name="Zeiner C.A."/>
            <person name="Purvine S.O."/>
            <person name="Zink E.M."/>
            <person name="Wu S."/>
            <person name="Pasa-Tolic L."/>
            <person name="Chaput D.L."/>
            <person name="Haridas S."/>
            <person name="Grigoriev I.V."/>
            <person name="Santelli C.M."/>
            <person name="Hansel C.M."/>
        </authorList>
    </citation>
    <scope>NUCLEOTIDE SEQUENCE [LARGE SCALE GENOMIC DNA]</scope>
    <source>
        <strain evidence="1 3">SRC1lrK2f</strain>
    </source>
</reference>
<evidence type="ECO:0008006" key="5">
    <source>
        <dbReference type="Google" id="ProtNLM"/>
    </source>
</evidence>
<dbReference type="RefSeq" id="XP_018390960.1">
    <property type="nucleotide sequence ID" value="XM_018527457.1"/>
</dbReference>